<evidence type="ECO:0000313" key="15">
    <source>
        <dbReference type="Proteomes" id="UP000324479"/>
    </source>
</evidence>
<dbReference type="SMART" id="SM00958">
    <property type="entry name" value="SecA_PP_bind"/>
    <property type="match status" value="1"/>
</dbReference>
<keyword evidence="6 10" id="KW-0653">Protein transport</keyword>
<dbReference type="InterPro" id="IPR036670">
    <property type="entry name" value="SecA_X-link_sf"/>
</dbReference>
<comment type="caution">
    <text evidence="14">The sequence shown here is derived from an EMBL/GenBank/DDBJ whole genome shotgun (WGS) entry which is preliminary data.</text>
</comment>
<evidence type="ECO:0000256" key="6">
    <source>
        <dbReference type="ARBA" id="ARBA00022927"/>
    </source>
</evidence>
<keyword evidence="9 10" id="KW-0472">Membrane</keyword>
<dbReference type="InterPro" id="IPR011115">
    <property type="entry name" value="SecA_DEAD"/>
</dbReference>
<feature type="binding site" evidence="10">
    <location>
        <position position="535"/>
    </location>
    <ligand>
        <name>ATP</name>
        <dbReference type="ChEBI" id="CHEBI:30616"/>
    </ligand>
</feature>
<dbReference type="SMART" id="SM00957">
    <property type="entry name" value="SecA_DEAD"/>
    <property type="match status" value="1"/>
</dbReference>
<feature type="domain" description="Helicase ATP-binding" evidence="11">
    <location>
        <begin position="107"/>
        <end position="286"/>
    </location>
</feature>
<evidence type="ECO:0000259" key="11">
    <source>
        <dbReference type="PROSITE" id="PS51192"/>
    </source>
</evidence>
<feature type="domain" description="Helicase C-terminal" evidence="12">
    <location>
        <begin position="461"/>
        <end position="622"/>
    </location>
</feature>
<evidence type="ECO:0000256" key="3">
    <source>
        <dbReference type="ARBA" id="ARBA00022490"/>
    </source>
</evidence>
<dbReference type="CDD" id="cd17928">
    <property type="entry name" value="DEXDc_SecA"/>
    <property type="match status" value="1"/>
</dbReference>
<evidence type="ECO:0000259" key="13">
    <source>
        <dbReference type="PROSITE" id="PS51196"/>
    </source>
</evidence>
<comment type="function">
    <text evidence="10">Part of the Sec protein translocase complex. Interacts with the SecYEG preprotein conducting channel. Has a central role in coupling the hydrolysis of ATP to the transfer of proteins into and across the cell membrane, serving as an ATP-driven molecular motor driving the stepwise translocation of polypeptide chains across the membrane.</text>
</comment>
<evidence type="ECO:0000256" key="2">
    <source>
        <dbReference type="ARBA" id="ARBA00022475"/>
    </source>
</evidence>
<dbReference type="SUPFAM" id="SSF52540">
    <property type="entry name" value="P-loop containing nucleoside triphosphate hydrolases"/>
    <property type="match status" value="2"/>
</dbReference>
<dbReference type="GO" id="GO:0005829">
    <property type="term" value="C:cytosol"/>
    <property type="evidence" value="ECO:0007669"/>
    <property type="project" value="TreeGrafter"/>
</dbReference>
<dbReference type="RefSeq" id="WP_150077146.1">
    <property type="nucleotide sequence ID" value="NZ_VWOX01000007.1"/>
</dbReference>
<feature type="binding site" evidence="10">
    <location>
        <position position="105"/>
    </location>
    <ligand>
        <name>ATP</name>
        <dbReference type="ChEBI" id="CHEBI:30616"/>
    </ligand>
</feature>
<dbReference type="SUPFAM" id="SSF81767">
    <property type="entry name" value="Pre-protein crosslinking domain of SecA"/>
    <property type="match status" value="1"/>
</dbReference>
<comment type="similarity">
    <text evidence="10">Belongs to the SecA family.</text>
</comment>
<dbReference type="FunFam" id="3.40.50.300:FF:000429">
    <property type="entry name" value="Preprotein translocase subunit SecA"/>
    <property type="match status" value="1"/>
</dbReference>
<keyword evidence="8 10" id="KW-0811">Translocation</keyword>
<dbReference type="Gene3D" id="3.40.50.300">
    <property type="entry name" value="P-loop containing nucleotide triphosphate hydrolases"/>
    <property type="match status" value="2"/>
</dbReference>
<dbReference type="GO" id="GO:0006605">
    <property type="term" value="P:protein targeting"/>
    <property type="evidence" value="ECO:0007669"/>
    <property type="project" value="UniProtKB-UniRule"/>
</dbReference>
<organism evidence="14 15">
    <name type="scientific">Roseiconus nitratireducens</name>
    <dbReference type="NCBI Taxonomy" id="2605748"/>
    <lineage>
        <taxon>Bacteria</taxon>
        <taxon>Pseudomonadati</taxon>
        <taxon>Planctomycetota</taxon>
        <taxon>Planctomycetia</taxon>
        <taxon>Pirellulales</taxon>
        <taxon>Pirellulaceae</taxon>
        <taxon>Roseiconus</taxon>
    </lineage>
</organism>
<protein>
    <recommendedName>
        <fullName evidence="10">Protein translocase subunit SecA</fullName>
        <ecNumber evidence="10">7.4.2.8</ecNumber>
    </recommendedName>
</protein>
<dbReference type="EMBL" id="VWOX01000007">
    <property type="protein sequence ID" value="KAA5542729.1"/>
    <property type="molecule type" value="Genomic_DNA"/>
</dbReference>
<dbReference type="Pfam" id="PF07517">
    <property type="entry name" value="SecA_DEAD"/>
    <property type="match status" value="1"/>
</dbReference>
<dbReference type="InterPro" id="IPR000185">
    <property type="entry name" value="SecA"/>
</dbReference>
<dbReference type="GO" id="GO:0043952">
    <property type="term" value="P:protein transport by the Sec complex"/>
    <property type="evidence" value="ECO:0007669"/>
    <property type="project" value="TreeGrafter"/>
</dbReference>
<evidence type="ECO:0000256" key="8">
    <source>
        <dbReference type="ARBA" id="ARBA00023010"/>
    </source>
</evidence>
<evidence type="ECO:0000256" key="9">
    <source>
        <dbReference type="ARBA" id="ARBA00023136"/>
    </source>
</evidence>
<dbReference type="InterPro" id="IPR014001">
    <property type="entry name" value="Helicase_ATP-bd"/>
</dbReference>
<reference evidence="14 15" key="1">
    <citation type="submission" date="2019-08" db="EMBL/GenBank/DDBJ databases">
        <authorList>
            <person name="Dhanesh K."/>
            <person name="Kumar G."/>
            <person name="Sasikala C."/>
            <person name="Venkata Ramana C."/>
        </authorList>
    </citation>
    <scope>NUCLEOTIDE SEQUENCE [LARGE SCALE GENOMIC DNA]</scope>
    <source>
        <strain evidence="14 15">JC645</strain>
    </source>
</reference>
<comment type="catalytic activity">
    <reaction evidence="10">
        <text>ATP + H2O + cellular proteinSide 1 = ADP + phosphate + cellular proteinSide 2.</text>
        <dbReference type="EC" id="7.4.2.8"/>
    </reaction>
</comment>
<evidence type="ECO:0000256" key="10">
    <source>
        <dbReference type="HAMAP-Rule" id="MF_01382"/>
    </source>
</evidence>
<sequence>MHPSMLSRRSTIASYRSFIGSPLRGVQSVHPMTLRWINDVRRRAESLSTLGEAELRSAADALRHRMRSAGSGPHITSQLDHVIESFALTGEALRRATGMNYYDVQWMGGFVLAAGVVAEIQTGEGKTVTTALPSVLHAWGGRGVHIATTNEYLSRRDYETLLPVYQTLGLSVGHLESGASPEEKRMAYACDLTYGPGYEFGFDFLRDQLAIRADAHRPLGDRYLRQLQGIADGHQVCQRELSMAIVDEADSVLIDEATIPLVLGGGPRETPVSPSTYHRARDMAKSLREPEDFLLDASNRRVALTPGGRQRVSAQLPTSETSLLLTRPWTQMVENALAAEHLFSRDTEYVVSDGKLMIVDPHTGRIHPERTWSRGMHQAVEAKEQLDITAENETQGRVTRQRFMQCYDRVAGLTGTAAGSEGELREFYDLPVVRIPTHRPSAGRHLPTRAFASREEKFRAVIEDTVGRARAGQPVLIGTRTIAESRRLSERFSAQGITHAVLNGVQTEQEAKIVARAGIAATVTVATNMAGRGTDIRLDDAARRAGGLHVASTELQPSARVDRQLAGRSARQGDPGSYQRFVSAEDPLIQAHDADLAARILAAADPSGECRQRIADRLDALQQTIDSKLVEQRRQMVAHDDWLVSVQSALARRA</sequence>
<dbReference type="Pfam" id="PF21090">
    <property type="entry name" value="P-loop_SecA"/>
    <property type="match status" value="2"/>
</dbReference>
<comment type="subcellular location">
    <subcellularLocation>
        <location evidence="10">Cell membrane</location>
        <topology evidence="10">Peripheral membrane protein</topology>
        <orientation evidence="10">Cytoplasmic side</orientation>
    </subcellularLocation>
    <subcellularLocation>
        <location evidence="10">Cytoplasm</location>
    </subcellularLocation>
    <text evidence="10">Distribution is 50-50.</text>
</comment>
<evidence type="ECO:0000256" key="7">
    <source>
        <dbReference type="ARBA" id="ARBA00022967"/>
    </source>
</evidence>
<feature type="binding site" evidence="10">
    <location>
        <begin position="123"/>
        <end position="127"/>
    </location>
    <ligand>
        <name>ATP</name>
        <dbReference type="ChEBI" id="CHEBI:30616"/>
    </ligand>
</feature>
<keyword evidence="1 10" id="KW-0813">Transport</keyword>
<dbReference type="GO" id="GO:0005886">
    <property type="term" value="C:plasma membrane"/>
    <property type="evidence" value="ECO:0007669"/>
    <property type="project" value="UniProtKB-SubCell"/>
</dbReference>
<dbReference type="InterPro" id="IPR001650">
    <property type="entry name" value="Helicase_C-like"/>
</dbReference>
<keyword evidence="3 10" id="KW-0963">Cytoplasm</keyword>
<dbReference type="HAMAP" id="MF_01382">
    <property type="entry name" value="SecA"/>
    <property type="match status" value="1"/>
</dbReference>
<keyword evidence="7 10" id="KW-1278">Translocase</keyword>
<evidence type="ECO:0000259" key="12">
    <source>
        <dbReference type="PROSITE" id="PS51194"/>
    </source>
</evidence>
<dbReference type="GO" id="GO:0008564">
    <property type="term" value="F:protein-exporting ATPase activity"/>
    <property type="evidence" value="ECO:0007669"/>
    <property type="project" value="UniProtKB-EC"/>
</dbReference>
<keyword evidence="15" id="KW-1185">Reference proteome</keyword>
<dbReference type="InterPro" id="IPR011130">
    <property type="entry name" value="SecA_preprotein_X-link_dom"/>
</dbReference>
<dbReference type="GO" id="GO:0017038">
    <property type="term" value="P:protein import"/>
    <property type="evidence" value="ECO:0007669"/>
    <property type="project" value="InterPro"/>
</dbReference>
<evidence type="ECO:0000256" key="4">
    <source>
        <dbReference type="ARBA" id="ARBA00022741"/>
    </source>
</evidence>
<comment type="subunit">
    <text evidence="10">Monomer and homodimer. Part of the essential Sec protein translocation apparatus which comprises SecA, SecYEG and auxiliary proteins SecDF. Other proteins may also be involved.</text>
</comment>
<dbReference type="PROSITE" id="PS51194">
    <property type="entry name" value="HELICASE_CTER"/>
    <property type="match status" value="1"/>
</dbReference>
<dbReference type="AlphaFoldDB" id="A0A5M6D9U8"/>
<evidence type="ECO:0000256" key="1">
    <source>
        <dbReference type="ARBA" id="ARBA00022448"/>
    </source>
</evidence>
<dbReference type="EC" id="7.4.2.8" evidence="10"/>
<keyword evidence="2 10" id="KW-1003">Cell membrane</keyword>
<accession>A0A5M6D9U8</accession>
<dbReference type="InterPro" id="IPR014018">
    <property type="entry name" value="SecA_motor_DEAD"/>
</dbReference>
<keyword evidence="4 10" id="KW-0547">Nucleotide-binding</keyword>
<dbReference type="Pfam" id="PF01043">
    <property type="entry name" value="SecA_PP_bind"/>
    <property type="match status" value="1"/>
</dbReference>
<dbReference type="PANTHER" id="PTHR30612">
    <property type="entry name" value="SECA INNER MEMBRANE COMPONENT OF SEC PROTEIN SECRETION SYSTEM"/>
    <property type="match status" value="1"/>
</dbReference>
<dbReference type="InterPro" id="IPR027417">
    <property type="entry name" value="P-loop_NTPase"/>
</dbReference>
<dbReference type="PROSITE" id="PS51196">
    <property type="entry name" value="SECA_MOTOR_DEAD"/>
    <property type="match status" value="1"/>
</dbReference>
<name>A0A5M6D9U8_9BACT</name>
<dbReference type="GO" id="GO:0031522">
    <property type="term" value="C:cell envelope Sec protein transport complex"/>
    <property type="evidence" value="ECO:0007669"/>
    <property type="project" value="TreeGrafter"/>
</dbReference>
<dbReference type="CDD" id="cd18803">
    <property type="entry name" value="SF2_C_secA"/>
    <property type="match status" value="1"/>
</dbReference>
<dbReference type="PANTHER" id="PTHR30612:SF0">
    <property type="entry name" value="CHLOROPLAST PROTEIN-TRANSPORTING ATPASE"/>
    <property type="match status" value="1"/>
</dbReference>
<dbReference type="InterPro" id="IPR020937">
    <property type="entry name" value="SecA_CS"/>
</dbReference>
<keyword evidence="5 10" id="KW-0067">ATP-binding</keyword>
<dbReference type="PROSITE" id="PS51192">
    <property type="entry name" value="HELICASE_ATP_BIND_1"/>
    <property type="match status" value="1"/>
</dbReference>
<dbReference type="GO" id="GO:0005524">
    <property type="term" value="F:ATP binding"/>
    <property type="evidence" value="ECO:0007669"/>
    <property type="project" value="UniProtKB-UniRule"/>
</dbReference>
<gene>
    <name evidence="10" type="primary">secA</name>
    <name evidence="14" type="ORF">FYK55_14495</name>
</gene>
<dbReference type="Proteomes" id="UP000324479">
    <property type="component" value="Unassembled WGS sequence"/>
</dbReference>
<dbReference type="PRINTS" id="PR00906">
    <property type="entry name" value="SECA"/>
</dbReference>
<evidence type="ECO:0000313" key="14">
    <source>
        <dbReference type="EMBL" id="KAA5542729.1"/>
    </source>
</evidence>
<dbReference type="PROSITE" id="PS01312">
    <property type="entry name" value="SECA"/>
    <property type="match status" value="1"/>
</dbReference>
<dbReference type="InterPro" id="IPR044722">
    <property type="entry name" value="SecA_SF2_C"/>
</dbReference>
<evidence type="ECO:0000256" key="5">
    <source>
        <dbReference type="ARBA" id="ARBA00022840"/>
    </source>
</evidence>
<feature type="domain" description="SecA family profile" evidence="13">
    <location>
        <begin position="15"/>
        <end position="622"/>
    </location>
</feature>
<proteinExistence type="inferred from homology"/>
<dbReference type="GO" id="GO:0065002">
    <property type="term" value="P:intracellular protein transmembrane transport"/>
    <property type="evidence" value="ECO:0007669"/>
    <property type="project" value="UniProtKB-UniRule"/>
</dbReference>
<dbReference type="Gene3D" id="3.90.1440.10">
    <property type="entry name" value="SecA, preprotein cross-linking domain"/>
    <property type="match status" value="1"/>
</dbReference>